<dbReference type="GO" id="GO:0008236">
    <property type="term" value="F:serine-type peptidase activity"/>
    <property type="evidence" value="ECO:0007669"/>
    <property type="project" value="InterPro"/>
</dbReference>
<comment type="caution">
    <text evidence="3">The sequence shown here is derived from an EMBL/GenBank/DDBJ whole genome shotgun (WGS) entry which is preliminary data.</text>
</comment>
<reference evidence="3 4" key="1">
    <citation type="submission" date="2020-08" db="EMBL/GenBank/DDBJ databases">
        <title>Genomic Encyclopedia of Archaeal and Bacterial Type Strains, Phase II (KMG-II): from individual species to whole genera.</title>
        <authorList>
            <person name="Goeker M."/>
        </authorList>
    </citation>
    <scope>NUCLEOTIDE SEQUENCE [LARGE SCALE GENOMIC DNA]</scope>
    <source>
        <strain evidence="3 4">DSM 23288</strain>
    </source>
</reference>
<proteinExistence type="inferred from homology"/>
<dbReference type="InterPro" id="IPR050261">
    <property type="entry name" value="FrsA_esterase"/>
</dbReference>
<dbReference type="Gene3D" id="3.40.50.1820">
    <property type="entry name" value="alpha/beta hydrolase"/>
    <property type="match status" value="1"/>
</dbReference>
<protein>
    <recommendedName>
        <fullName evidence="2">Peptidase S9 prolyl oligopeptidase catalytic domain-containing protein</fullName>
    </recommendedName>
</protein>
<dbReference type="AlphaFoldDB" id="A0A840IJH6"/>
<evidence type="ECO:0000256" key="1">
    <source>
        <dbReference type="ARBA" id="ARBA00008645"/>
    </source>
</evidence>
<sequence>MHRQFKDDDFQFGFEIALGSVYRQAADAGEVVTTAARIKDGDADAWVREWSALADRVRGEAEAAEAGGSRVAALAHFRRAATYYATALYTIANSRQRDRRGELRGLQLGCWEKIVDLSPVPGERLAIPYEGTTLPGWFFRAPDAAPGEPRPLVVVNNGSDGASSQMWVQGGAAAAERGWHWMTFEGPGQQSTLFDQGIPFRPDWEAVLTPVLDALVARDDVDAAKVAVIGISQAGYWVPRALAFEHRFAAAVADPGVVDVSTSWTDPLPKSMRKEIADGEREKFDRNMRIAEKLSASTRALFAFRGEPYAVEGDSRYDLYAQVLRYRLGEEVAQIDTPMLICDPEDEQFWPGQSQQLYDRLPGEKELVRFTAEEGAARHCEPMGGAVRDARLFGWLERKLGVGGRDTAGV</sequence>
<name>A0A840IJH6_9ACTN</name>
<gene>
    <name evidence="3" type="ORF">BDZ31_003703</name>
</gene>
<dbReference type="PANTHER" id="PTHR22946:SF12">
    <property type="entry name" value="CONIDIAL PIGMENT BIOSYNTHESIS PROTEIN AYG1 (AFU_ORTHOLOGUE AFUA_2G17550)"/>
    <property type="match status" value="1"/>
</dbReference>
<comment type="similarity">
    <text evidence="1">Belongs to the AB hydrolase superfamily.</text>
</comment>
<feature type="domain" description="Peptidase S9 prolyl oligopeptidase catalytic" evidence="2">
    <location>
        <begin position="211"/>
        <end position="289"/>
    </location>
</feature>
<evidence type="ECO:0000259" key="2">
    <source>
        <dbReference type="Pfam" id="PF00326"/>
    </source>
</evidence>
<dbReference type="InterPro" id="IPR001375">
    <property type="entry name" value="Peptidase_S9_cat"/>
</dbReference>
<evidence type="ECO:0000313" key="4">
    <source>
        <dbReference type="Proteomes" id="UP000585272"/>
    </source>
</evidence>
<keyword evidence="4" id="KW-1185">Reference proteome</keyword>
<dbReference type="SUPFAM" id="SSF53474">
    <property type="entry name" value="alpha/beta-Hydrolases"/>
    <property type="match status" value="1"/>
</dbReference>
<dbReference type="EMBL" id="JACHNU010000006">
    <property type="protein sequence ID" value="MBB4664100.1"/>
    <property type="molecule type" value="Genomic_DNA"/>
</dbReference>
<dbReference type="GO" id="GO:0006508">
    <property type="term" value="P:proteolysis"/>
    <property type="evidence" value="ECO:0007669"/>
    <property type="project" value="InterPro"/>
</dbReference>
<dbReference type="Gene3D" id="1.20.1440.110">
    <property type="entry name" value="acylaminoacyl peptidase"/>
    <property type="match status" value="1"/>
</dbReference>
<dbReference type="Proteomes" id="UP000585272">
    <property type="component" value="Unassembled WGS sequence"/>
</dbReference>
<dbReference type="PANTHER" id="PTHR22946">
    <property type="entry name" value="DIENELACTONE HYDROLASE DOMAIN-CONTAINING PROTEIN-RELATED"/>
    <property type="match status" value="1"/>
</dbReference>
<organism evidence="3 4">
    <name type="scientific">Conexibacter arvalis</name>
    <dbReference type="NCBI Taxonomy" id="912552"/>
    <lineage>
        <taxon>Bacteria</taxon>
        <taxon>Bacillati</taxon>
        <taxon>Actinomycetota</taxon>
        <taxon>Thermoleophilia</taxon>
        <taxon>Solirubrobacterales</taxon>
        <taxon>Conexibacteraceae</taxon>
        <taxon>Conexibacter</taxon>
    </lineage>
</organism>
<accession>A0A840IJH6</accession>
<dbReference type="InterPro" id="IPR029058">
    <property type="entry name" value="AB_hydrolase_fold"/>
</dbReference>
<dbReference type="Pfam" id="PF00326">
    <property type="entry name" value="Peptidase_S9"/>
    <property type="match status" value="1"/>
</dbReference>
<dbReference type="RefSeq" id="WP_183343836.1">
    <property type="nucleotide sequence ID" value="NZ_JACHNU010000006.1"/>
</dbReference>
<evidence type="ECO:0000313" key="3">
    <source>
        <dbReference type="EMBL" id="MBB4664100.1"/>
    </source>
</evidence>